<dbReference type="GeneID" id="106749109"/>
<dbReference type="FunFam" id="3.30.60.30:FF:000024">
    <property type="entry name" value="Transmembrane agrin"/>
    <property type="match status" value="1"/>
</dbReference>
<evidence type="ECO:0000313" key="6">
    <source>
        <dbReference type="RefSeq" id="XP_014483706.1"/>
    </source>
</evidence>
<proteinExistence type="predicted"/>
<evidence type="ECO:0000256" key="1">
    <source>
        <dbReference type="ARBA" id="ARBA00022729"/>
    </source>
</evidence>
<evidence type="ECO:0000256" key="2">
    <source>
        <dbReference type="ARBA" id="ARBA00023157"/>
    </source>
</evidence>
<evidence type="ECO:0000256" key="3">
    <source>
        <dbReference type="ARBA" id="ARBA00023180"/>
    </source>
</evidence>
<dbReference type="CDD" id="cd00104">
    <property type="entry name" value="KAZAL_FS"/>
    <property type="match status" value="1"/>
</dbReference>
<evidence type="ECO:0000259" key="4">
    <source>
        <dbReference type="PROSITE" id="PS51465"/>
    </source>
</evidence>
<evidence type="ECO:0000313" key="5">
    <source>
        <dbReference type="Proteomes" id="UP000515204"/>
    </source>
</evidence>
<dbReference type="AlphaFoldDB" id="A0A6P3XYU6"/>
<dbReference type="Proteomes" id="UP000515204">
    <property type="component" value="Unplaced"/>
</dbReference>
<gene>
    <name evidence="6" type="primary">LOC106749109</name>
</gene>
<keyword evidence="3" id="KW-0325">Glycoprotein</keyword>
<dbReference type="InterPro" id="IPR002350">
    <property type="entry name" value="Kazal_dom"/>
</dbReference>
<dbReference type="GO" id="GO:0005509">
    <property type="term" value="F:calcium ion binding"/>
    <property type="evidence" value="ECO:0007669"/>
    <property type="project" value="TreeGrafter"/>
</dbReference>
<dbReference type="GO" id="GO:0005615">
    <property type="term" value="C:extracellular space"/>
    <property type="evidence" value="ECO:0007669"/>
    <property type="project" value="TreeGrafter"/>
</dbReference>
<dbReference type="OrthoDB" id="126772at2759"/>
<dbReference type="KEGG" id="dqu:106749109"/>
<accession>A0A6P3XYU6</accession>
<feature type="domain" description="Kazal-like" evidence="4">
    <location>
        <begin position="84"/>
        <end position="138"/>
    </location>
</feature>
<reference evidence="6" key="1">
    <citation type="submission" date="2025-08" db="UniProtKB">
        <authorList>
            <consortium name="RefSeq"/>
        </authorList>
    </citation>
    <scope>IDENTIFICATION</scope>
</reference>
<organism evidence="5 6">
    <name type="scientific">Dinoponera quadriceps</name>
    <name type="common">South American ant</name>
    <dbReference type="NCBI Taxonomy" id="609295"/>
    <lineage>
        <taxon>Eukaryota</taxon>
        <taxon>Metazoa</taxon>
        <taxon>Ecdysozoa</taxon>
        <taxon>Arthropoda</taxon>
        <taxon>Hexapoda</taxon>
        <taxon>Insecta</taxon>
        <taxon>Pterygota</taxon>
        <taxon>Neoptera</taxon>
        <taxon>Endopterygota</taxon>
        <taxon>Hymenoptera</taxon>
        <taxon>Apocrita</taxon>
        <taxon>Aculeata</taxon>
        <taxon>Formicoidea</taxon>
        <taxon>Formicidae</taxon>
        <taxon>Ponerinae</taxon>
        <taxon>Ponerini</taxon>
        <taxon>Dinoponera</taxon>
    </lineage>
</organism>
<keyword evidence="5" id="KW-1185">Reference proteome</keyword>
<dbReference type="SUPFAM" id="SSF100895">
    <property type="entry name" value="Kazal-type serine protease inhibitors"/>
    <property type="match status" value="1"/>
</dbReference>
<sequence length="153" mass="17105">MPEKRLPVRAREDRRRKLRSTAKIYESQTIRAAADDGASLIAKRKNVANSQDPLPCKDLNFASNNAEPCEKTYCAWGASCSVSDDGKAQCQCPADCPTTSNPVCGSDDVTYTNYCHLRQVSCQKRKNTRVKHQGACVSDLKDQKENLRYNVIF</sequence>
<dbReference type="GO" id="GO:0005518">
    <property type="term" value="F:collagen binding"/>
    <property type="evidence" value="ECO:0007669"/>
    <property type="project" value="TreeGrafter"/>
</dbReference>
<keyword evidence="2" id="KW-1015">Disulfide bond</keyword>
<dbReference type="PANTHER" id="PTHR13866">
    <property type="entry name" value="SPARC OSTEONECTIN"/>
    <property type="match status" value="1"/>
</dbReference>
<dbReference type="PROSITE" id="PS51465">
    <property type="entry name" value="KAZAL_2"/>
    <property type="match status" value="1"/>
</dbReference>
<dbReference type="GO" id="GO:0050840">
    <property type="term" value="F:extracellular matrix binding"/>
    <property type="evidence" value="ECO:0007669"/>
    <property type="project" value="TreeGrafter"/>
</dbReference>
<protein>
    <submittedName>
        <fullName evidence="6">Tomoregulin-1-like</fullName>
    </submittedName>
</protein>
<dbReference type="InterPro" id="IPR036058">
    <property type="entry name" value="Kazal_dom_sf"/>
</dbReference>
<dbReference type="Gene3D" id="3.30.60.30">
    <property type="match status" value="1"/>
</dbReference>
<dbReference type="Pfam" id="PF07648">
    <property type="entry name" value="Kazal_2"/>
    <property type="match status" value="1"/>
</dbReference>
<name>A0A6P3XYU6_DINQU</name>
<dbReference type="SMART" id="SM00280">
    <property type="entry name" value="KAZAL"/>
    <property type="match status" value="1"/>
</dbReference>
<dbReference type="RefSeq" id="XP_014483706.1">
    <property type="nucleotide sequence ID" value="XM_014628220.1"/>
</dbReference>
<dbReference type="PANTHER" id="PTHR13866:SF29">
    <property type="entry name" value="FOLLISTATIN"/>
    <property type="match status" value="1"/>
</dbReference>
<keyword evidence="1" id="KW-0732">Signal</keyword>